<feature type="transmembrane region" description="Helical" evidence="1">
    <location>
        <begin position="63"/>
        <end position="81"/>
    </location>
</feature>
<dbReference type="RefSeq" id="WP_008274966.1">
    <property type="nucleotide sequence ID" value="NZ_AAXW01000010.1"/>
</dbReference>
<dbReference type="OrthoDB" id="560556at2"/>
<keyword evidence="1" id="KW-0472">Membrane</keyword>
<reference evidence="2 3" key="1">
    <citation type="submission" date="2007-03" db="EMBL/GenBank/DDBJ databases">
        <authorList>
            <person name="Stal L."/>
            <person name="Ferriera S."/>
            <person name="Johnson J."/>
            <person name="Kravitz S."/>
            <person name="Beeson K."/>
            <person name="Sutton G."/>
            <person name="Rogers Y.-H."/>
            <person name="Friedman R."/>
            <person name="Frazier M."/>
            <person name="Venter J.C."/>
        </authorList>
    </citation>
    <scope>NUCLEOTIDE SEQUENCE [LARGE SCALE GENOMIC DNA]</scope>
    <source>
        <strain evidence="2 3">CCY0110</strain>
    </source>
</reference>
<dbReference type="eggNOG" id="COG0494">
    <property type="taxonomic scope" value="Bacteria"/>
</dbReference>
<keyword evidence="1" id="KW-1133">Transmembrane helix</keyword>
<sequence length="106" mass="12265">MKHFRDEWIQEWCEENGWTDLFRERYNHYWAFPPGAVMPEPIPSEVLRLIKATKGFCAEEKTWLGSAILISITSVVLSYLLQNPMPIIFAFAFAAVTSAKLEVEEI</sequence>
<evidence type="ECO:0000313" key="3">
    <source>
        <dbReference type="Proteomes" id="UP000003781"/>
    </source>
</evidence>
<keyword evidence="3" id="KW-1185">Reference proteome</keyword>
<dbReference type="Proteomes" id="UP000003781">
    <property type="component" value="Unassembled WGS sequence"/>
</dbReference>
<accession>A3INJ7</accession>
<name>A3INJ7_9CHRO</name>
<dbReference type="AlphaFoldDB" id="A3INJ7"/>
<organism evidence="2 3">
    <name type="scientific">Crocosphaera chwakensis CCY0110</name>
    <dbReference type="NCBI Taxonomy" id="391612"/>
    <lineage>
        <taxon>Bacteria</taxon>
        <taxon>Bacillati</taxon>
        <taxon>Cyanobacteriota</taxon>
        <taxon>Cyanophyceae</taxon>
        <taxon>Oscillatoriophycideae</taxon>
        <taxon>Chroococcales</taxon>
        <taxon>Aphanothecaceae</taxon>
        <taxon>Crocosphaera</taxon>
        <taxon>Crocosphaera chwakensis</taxon>
    </lineage>
</organism>
<gene>
    <name evidence="2" type="ORF">CY0110_29509</name>
</gene>
<comment type="caution">
    <text evidence="2">The sequence shown here is derived from an EMBL/GenBank/DDBJ whole genome shotgun (WGS) entry which is preliminary data.</text>
</comment>
<evidence type="ECO:0000313" key="2">
    <source>
        <dbReference type="EMBL" id="EAZ91895.1"/>
    </source>
</evidence>
<keyword evidence="1" id="KW-0812">Transmembrane</keyword>
<evidence type="ECO:0000256" key="1">
    <source>
        <dbReference type="SAM" id="Phobius"/>
    </source>
</evidence>
<protein>
    <submittedName>
        <fullName evidence="2">Uncharacterized protein</fullName>
    </submittedName>
</protein>
<dbReference type="EMBL" id="AAXW01000010">
    <property type="protein sequence ID" value="EAZ91895.1"/>
    <property type="molecule type" value="Genomic_DNA"/>
</dbReference>
<proteinExistence type="predicted"/>